<feature type="compositionally biased region" description="Basic and acidic residues" evidence="1">
    <location>
        <begin position="84"/>
        <end position="121"/>
    </location>
</feature>
<gene>
    <name evidence="2" type="ORF">DPV69_17905</name>
</gene>
<comment type="caution">
    <text evidence="2">The sequence shown here is derived from an EMBL/GenBank/DDBJ whole genome shotgun (WGS) entry which is preliminary data.</text>
</comment>
<organism evidence="2 3">
    <name type="scientific">Pedobacter chitinilyticus</name>
    <dbReference type="NCBI Taxonomy" id="2233776"/>
    <lineage>
        <taxon>Bacteria</taxon>
        <taxon>Pseudomonadati</taxon>
        <taxon>Bacteroidota</taxon>
        <taxon>Sphingobacteriia</taxon>
        <taxon>Sphingobacteriales</taxon>
        <taxon>Sphingobacteriaceae</taxon>
        <taxon>Pedobacter</taxon>
    </lineage>
</organism>
<feature type="compositionally biased region" description="Polar residues" evidence="1">
    <location>
        <begin position="13"/>
        <end position="30"/>
    </location>
</feature>
<reference evidence="2 3" key="1">
    <citation type="submission" date="2018-06" db="EMBL/GenBank/DDBJ databases">
        <title>Pedobacter endophyticus sp. nov., an endophytic bacterium isolated from a leaf of Triticum aestivum.</title>
        <authorList>
            <person name="Zhang L."/>
        </authorList>
    </citation>
    <scope>NUCLEOTIDE SEQUENCE [LARGE SCALE GENOMIC DNA]</scope>
    <source>
        <strain evidence="2 3">CM134L-2</strain>
    </source>
</reference>
<keyword evidence="3" id="KW-1185">Reference proteome</keyword>
<dbReference type="Proteomes" id="UP000284120">
    <property type="component" value="Unassembled WGS sequence"/>
</dbReference>
<dbReference type="EMBL" id="SAYW01000006">
    <property type="protein sequence ID" value="RWU05037.1"/>
    <property type="molecule type" value="Genomic_DNA"/>
</dbReference>
<evidence type="ECO:0000313" key="3">
    <source>
        <dbReference type="Proteomes" id="UP000284120"/>
    </source>
</evidence>
<sequence length="121" mass="13721">MENQNQSHKDEQGSSARNQEQNTTKTNPDMPTSAGGNREFESPNQDDLNNETLYRKNEISEDAESRVLNEEENNMEPQIDEEGEFKPKTGWMREEGLSGEERNTAEEEDLNGRRSGDASAL</sequence>
<name>A0A3S3SQ34_9SPHI</name>
<dbReference type="OrthoDB" id="773271at2"/>
<accession>A0A3S3SQ34</accession>
<evidence type="ECO:0000313" key="2">
    <source>
        <dbReference type="EMBL" id="RWU05037.1"/>
    </source>
</evidence>
<feature type="compositionally biased region" description="Acidic residues" evidence="1">
    <location>
        <begin position="70"/>
        <end position="83"/>
    </location>
</feature>
<evidence type="ECO:0000256" key="1">
    <source>
        <dbReference type="SAM" id="MobiDB-lite"/>
    </source>
</evidence>
<feature type="compositionally biased region" description="Polar residues" evidence="1">
    <location>
        <begin position="42"/>
        <end position="52"/>
    </location>
</feature>
<protein>
    <submittedName>
        <fullName evidence="2">Uncharacterized protein</fullName>
    </submittedName>
</protein>
<dbReference type="AlphaFoldDB" id="A0A3S3SQ34"/>
<feature type="compositionally biased region" description="Basic and acidic residues" evidence="1">
    <location>
        <begin position="53"/>
        <end position="69"/>
    </location>
</feature>
<proteinExistence type="predicted"/>
<dbReference type="RefSeq" id="WP_128353392.1">
    <property type="nucleotide sequence ID" value="NZ_QMHN01000006.1"/>
</dbReference>
<feature type="region of interest" description="Disordered" evidence="1">
    <location>
        <begin position="1"/>
        <end position="121"/>
    </location>
</feature>